<dbReference type="EMBL" id="KI546065">
    <property type="protein sequence ID" value="EST46757.1"/>
    <property type="molecule type" value="Genomic_DNA"/>
</dbReference>
<reference evidence="1" key="1">
    <citation type="journal article" date="2014" name="PLoS Genet.">
        <title>The Genome of Spironucleus salmonicida Highlights a Fish Pathogen Adapted to Fluctuating Environments.</title>
        <authorList>
            <person name="Xu F."/>
            <person name="Jerlstrom-Hultqvist J."/>
            <person name="Einarsson E."/>
            <person name="Astvaldsson A."/>
            <person name="Svard S.G."/>
            <person name="Andersson J.O."/>
        </authorList>
    </citation>
    <scope>NUCLEOTIDE SEQUENCE</scope>
</reference>
<dbReference type="VEuPathDB" id="GiardiaDB:SS50377_25951"/>
<name>V6LQ09_9EUKA</name>
<accession>V6LQ09</accession>
<dbReference type="AlphaFoldDB" id="V6LQ09"/>
<evidence type="ECO:0000313" key="1">
    <source>
        <dbReference type="EMBL" id="EST46757.1"/>
    </source>
</evidence>
<sequence length="294" mass="34708">MSKTLQINRPRSEMSSYPITIDSNIQESFANTHKVYLQQKSSMVKSVKEELIQHKKLQKLQLQHKLALQQQERQLASIHNQDKINIEKEQQQLMQRRAALKQARELKQRMLTVKAINNDKQLIYLSQKETLIKKKTINYIEKEKSQQNCSKIVRNRMNDLDTRKSMHNQVVAQQTQLANSIVSKTEQKLQFLRCQRESELYDMRQIQKQKERQIQQQQLNQDDYREDIMLIQNKISGRSSGPLRSQPLRLSLVLSDKDGEATLSKNQDTELDLQTEIQIPEAFDFEQNSIIQYQ</sequence>
<organism evidence="1">
    <name type="scientific">Spironucleus salmonicida</name>
    <dbReference type="NCBI Taxonomy" id="348837"/>
    <lineage>
        <taxon>Eukaryota</taxon>
        <taxon>Metamonada</taxon>
        <taxon>Diplomonadida</taxon>
        <taxon>Hexamitidae</taxon>
        <taxon>Hexamitinae</taxon>
        <taxon>Spironucleus</taxon>
    </lineage>
</organism>
<proteinExistence type="predicted"/>
<protein>
    <submittedName>
        <fullName evidence="1">Uncharacterized protein</fullName>
    </submittedName>
</protein>
<gene>
    <name evidence="1" type="ORF">SS50377_13219</name>
</gene>